<dbReference type="NCBIfam" id="TIGR00229">
    <property type="entry name" value="sensory_box"/>
    <property type="match status" value="3"/>
</dbReference>
<dbReference type="GO" id="GO:0000155">
    <property type="term" value="F:phosphorelay sensor kinase activity"/>
    <property type="evidence" value="ECO:0007669"/>
    <property type="project" value="InterPro"/>
</dbReference>
<evidence type="ECO:0000256" key="5">
    <source>
        <dbReference type="ARBA" id="ARBA00022777"/>
    </source>
</evidence>
<dbReference type="EMBL" id="LJUI01000056">
    <property type="protein sequence ID" value="KPK68869.1"/>
    <property type="molecule type" value="Genomic_DNA"/>
</dbReference>
<comment type="caution">
    <text evidence="10">The sequence shown here is derived from an EMBL/GenBank/DDBJ whole genome shotgun (WGS) entry which is preliminary data.</text>
</comment>
<organism evidence="10 11">
    <name type="scientific">candidate division TA06 bacterium SM23_40</name>
    <dbReference type="NCBI Taxonomy" id="1703774"/>
    <lineage>
        <taxon>Bacteria</taxon>
        <taxon>Bacteria division TA06</taxon>
    </lineage>
</organism>
<name>A0A0S8G7A1_UNCT6</name>
<evidence type="ECO:0000256" key="6">
    <source>
        <dbReference type="SAM" id="MobiDB-lite"/>
    </source>
</evidence>
<sequence>MGETTGSAGQGGGTAVRTGYDKLLSDSQRWNYAEISDLDHIGAIEGGVDGFAAMIFCSQSSTRGPVVGPDRKDMRVAKKDPIPGCAALQRLVDECSTADPGHGNDVSTHEESPLCLVDECSASDRAHCRNDRPQKESALEWAIAIDSMDDAIHIVDSDLRVVRCNTAFAQWCLKLGVPAEVVGRGLLDALPFLPPSACDEYRYVLDTGRTLVTKETMRVGAGDIATETRKIPIVREGVVSGVVTVIRDITQLRRAEEALRKSEATARAIFNATTDTVVLVDREGNILAVNEVGAGRLAKRPHELVGANIHDILPPGIATRRMEKCDEVVQSRKHVRFEDERAGRIVDNSLYPVFDAAGDVCAIAVYGRDITEERKAQEALERIFFLSVDMICVLDTDGNFRRVNPAFTRVLGYENKEVTGRHFLDFVHPDDVQATVREVEQRLSDGSPTTHFDNRCRCRDGSYRWLEWAATYIREEGLTYAVVRDITDREDEERKALEESRERFRSIVESTSDWIWEVDANGVYTYASPKVRDILGYDPEEVIGKTPFDLMPPDESERIGTEFRAIVQARRAFERLENCNLHRDGRLVLLETSGVPIIDKDGNLLGYRGIGRDVTERKQAEELRNYSEQLEKMVDLRTRELRDAQDALVRKEKLAVLGQLAGGVGHELRNPLGVISNAVYYLETKLSDADRAIKKHLALIASEVQHSEEIVSDLLEFSRTKPGKKEEIAISVLVAQVLERYTPPQKVKVTITMASDLPLVFVDSQQTRQVIGNLVTNAYEAMPDGGELFISAHAEDREVQLLVRDKHEDAVRTSVHHQGERDRPRAGGFKNPGPGQRREYYGRERGR</sequence>
<dbReference type="Pfam" id="PF00512">
    <property type="entry name" value="HisKA"/>
    <property type="match status" value="1"/>
</dbReference>
<evidence type="ECO:0000259" key="9">
    <source>
        <dbReference type="PROSITE" id="PS50113"/>
    </source>
</evidence>
<dbReference type="InterPro" id="IPR013656">
    <property type="entry name" value="PAS_4"/>
</dbReference>
<dbReference type="InterPro" id="IPR001610">
    <property type="entry name" value="PAC"/>
</dbReference>
<dbReference type="EC" id="2.7.13.3" evidence="2"/>
<dbReference type="CDD" id="cd00130">
    <property type="entry name" value="PAS"/>
    <property type="match status" value="3"/>
</dbReference>
<keyword evidence="5" id="KW-0418">Kinase</keyword>
<feature type="domain" description="PAC" evidence="9">
    <location>
        <begin position="574"/>
        <end position="626"/>
    </location>
</feature>
<feature type="domain" description="PAS" evidence="8">
    <location>
        <begin position="376"/>
        <end position="446"/>
    </location>
</feature>
<dbReference type="PROSITE" id="PS50109">
    <property type="entry name" value="HIS_KIN"/>
    <property type="match status" value="1"/>
</dbReference>
<proteinExistence type="predicted"/>
<dbReference type="InterPro" id="IPR036890">
    <property type="entry name" value="HATPase_C_sf"/>
</dbReference>
<evidence type="ECO:0000256" key="1">
    <source>
        <dbReference type="ARBA" id="ARBA00000085"/>
    </source>
</evidence>
<dbReference type="InterPro" id="IPR000014">
    <property type="entry name" value="PAS"/>
</dbReference>
<dbReference type="PANTHER" id="PTHR43304:SF1">
    <property type="entry name" value="PAC DOMAIN-CONTAINING PROTEIN"/>
    <property type="match status" value="1"/>
</dbReference>
<accession>A0A0S8G7A1</accession>
<dbReference type="Proteomes" id="UP000051717">
    <property type="component" value="Unassembled WGS sequence"/>
</dbReference>
<dbReference type="Gene3D" id="3.30.450.20">
    <property type="entry name" value="PAS domain"/>
    <property type="match status" value="4"/>
</dbReference>
<gene>
    <name evidence="10" type="ORF">AMJ82_07085</name>
</gene>
<evidence type="ECO:0000256" key="4">
    <source>
        <dbReference type="ARBA" id="ARBA00022679"/>
    </source>
</evidence>
<dbReference type="PATRIC" id="fig|1703774.3.peg.2592"/>
<dbReference type="SMART" id="SM00091">
    <property type="entry name" value="PAS"/>
    <property type="match status" value="4"/>
</dbReference>
<keyword evidence="4" id="KW-0808">Transferase</keyword>
<dbReference type="Gene3D" id="3.30.565.10">
    <property type="entry name" value="Histidine kinase-like ATPase, C-terminal domain"/>
    <property type="match status" value="1"/>
</dbReference>
<protein>
    <recommendedName>
        <fullName evidence="2">histidine kinase</fullName>
        <ecNumber evidence="2">2.7.13.3</ecNumber>
    </recommendedName>
</protein>
<dbReference type="InterPro" id="IPR013655">
    <property type="entry name" value="PAS_fold_3"/>
</dbReference>
<evidence type="ECO:0000256" key="2">
    <source>
        <dbReference type="ARBA" id="ARBA00012438"/>
    </source>
</evidence>
<dbReference type="InterPro" id="IPR000700">
    <property type="entry name" value="PAS-assoc_C"/>
</dbReference>
<feature type="domain" description="PAC" evidence="9">
    <location>
        <begin position="331"/>
        <end position="382"/>
    </location>
</feature>
<evidence type="ECO:0000259" key="8">
    <source>
        <dbReference type="PROSITE" id="PS50112"/>
    </source>
</evidence>
<dbReference type="InterPro" id="IPR003661">
    <property type="entry name" value="HisK_dim/P_dom"/>
</dbReference>
<dbReference type="Pfam" id="PF08447">
    <property type="entry name" value="PAS_3"/>
    <property type="match status" value="1"/>
</dbReference>
<dbReference type="SMART" id="SM00086">
    <property type="entry name" value="PAC"/>
    <property type="match status" value="2"/>
</dbReference>
<dbReference type="CDD" id="cd00082">
    <property type="entry name" value="HisKA"/>
    <property type="match status" value="1"/>
</dbReference>
<evidence type="ECO:0000259" key="7">
    <source>
        <dbReference type="PROSITE" id="PS50109"/>
    </source>
</evidence>
<dbReference type="PROSITE" id="PS50112">
    <property type="entry name" value="PAS"/>
    <property type="match status" value="3"/>
</dbReference>
<feature type="compositionally biased region" description="Basic and acidic residues" evidence="6">
    <location>
        <begin position="808"/>
        <end position="825"/>
    </location>
</feature>
<evidence type="ECO:0000256" key="3">
    <source>
        <dbReference type="ARBA" id="ARBA00022553"/>
    </source>
</evidence>
<feature type="domain" description="PAS" evidence="8">
    <location>
        <begin position="262"/>
        <end position="332"/>
    </location>
</feature>
<dbReference type="SUPFAM" id="SSF55874">
    <property type="entry name" value="ATPase domain of HSP90 chaperone/DNA topoisomerase II/histidine kinase"/>
    <property type="match status" value="1"/>
</dbReference>
<dbReference type="PROSITE" id="PS50113">
    <property type="entry name" value="PAC"/>
    <property type="match status" value="2"/>
</dbReference>
<evidence type="ECO:0000313" key="11">
    <source>
        <dbReference type="Proteomes" id="UP000051717"/>
    </source>
</evidence>
<dbReference type="Gene3D" id="1.10.287.130">
    <property type="match status" value="1"/>
</dbReference>
<dbReference type="SUPFAM" id="SSF55785">
    <property type="entry name" value="PYP-like sensor domain (PAS domain)"/>
    <property type="match status" value="4"/>
</dbReference>
<dbReference type="InterPro" id="IPR005467">
    <property type="entry name" value="His_kinase_dom"/>
</dbReference>
<dbReference type="SMART" id="SM00388">
    <property type="entry name" value="HisKA"/>
    <property type="match status" value="1"/>
</dbReference>
<dbReference type="AlphaFoldDB" id="A0A0S8G7A1"/>
<keyword evidence="3" id="KW-0597">Phosphoprotein</keyword>
<feature type="compositionally biased region" description="Basic and acidic residues" evidence="6">
    <location>
        <begin position="836"/>
        <end position="847"/>
    </location>
</feature>
<evidence type="ECO:0000313" key="10">
    <source>
        <dbReference type="EMBL" id="KPK68869.1"/>
    </source>
</evidence>
<feature type="domain" description="Histidine kinase" evidence="7">
    <location>
        <begin position="663"/>
        <end position="805"/>
    </location>
</feature>
<dbReference type="InterPro" id="IPR035965">
    <property type="entry name" value="PAS-like_dom_sf"/>
</dbReference>
<comment type="catalytic activity">
    <reaction evidence="1">
        <text>ATP + protein L-histidine = ADP + protein N-phospho-L-histidine.</text>
        <dbReference type="EC" id="2.7.13.3"/>
    </reaction>
</comment>
<feature type="region of interest" description="Disordered" evidence="6">
    <location>
        <begin position="808"/>
        <end position="847"/>
    </location>
</feature>
<reference evidence="10 11" key="1">
    <citation type="journal article" date="2015" name="Microbiome">
        <title>Genomic resolution of linkages in carbon, nitrogen, and sulfur cycling among widespread estuary sediment bacteria.</title>
        <authorList>
            <person name="Baker B.J."/>
            <person name="Lazar C.S."/>
            <person name="Teske A.P."/>
            <person name="Dick G.J."/>
        </authorList>
    </citation>
    <scope>NUCLEOTIDE SEQUENCE [LARGE SCALE GENOMIC DNA]</scope>
    <source>
        <strain evidence="10">SM23_40</strain>
    </source>
</reference>
<dbReference type="InterPro" id="IPR052162">
    <property type="entry name" value="Sensor_kinase/Photoreceptor"/>
</dbReference>
<dbReference type="PANTHER" id="PTHR43304">
    <property type="entry name" value="PHYTOCHROME-LIKE PROTEIN CPH1"/>
    <property type="match status" value="1"/>
</dbReference>
<feature type="domain" description="PAS" evidence="8">
    <location>
        <begin position="500"/>
        <end position="570"/>
    </location>
</feature>
<dbReference type="Pfam" id="PF08448">
    <property type="entry name" value="PAS_4"/>
    <property type="match status" value="3"/>
</dbReference>